<evidence type="ECO:0000313" key="2">
    <source>
        <dbReference type="Proteomes" id="UP000182692"/>
    </source>
</evidence>
<dbReference type="OrthoDB" id="5296580at2"/>
<dbReference type="GeneID" id="35871469"/>
<dbReference type="PROSITE" id="PS51257">
    <property type="entry name" value="PROKAR_LIPOPROTEIN"/>
    <property type="match status" value="1"/>
</dbReference>
<gene>
    <name evidence="1" type="ORF">SAMN03084138_01862</name>
</gene>
<dbReference type="AlphaFoldDB" id="A0A1I5PAC5"/>
<accession>A0A1I5PAC5</accession>
<organism evidence="1 2">
    <name type="scientific">Enterovibrio norvegicus DSM 15893</name>
    <dbReference type="NCBI Taxonomy" id="1121869"/>
    <lineage>
        <taxon>Bacteria</taxon>
        <taxon>Pseudomonadati</taxon>
        <taxon>Pseudomonadota</taxon>
        <taxon>Gammaproteobacteria</taxon>
        <taxon>Vibrionales</taxon>
        <taxon>Vibrionaceae</taxon>
        <taxon>Enterovibrio</taxon>
    </lineage>
</organism>
<dbReference type="InterPro" id="IPR007446">
    <property type="entry name" value="PilP"/>
</dbReference>
<evidence type="ECO:0000313" key="1">
    <source>
        <dbReference type="EMBL" id="SFP31049.1"/>
    </source>
</evidence>
<name>A0A1I5PAC5_9GAMM</name>
<dbReference type="STRING" id="1121869.SAMN03084138_01862"/>
<dbReference type="PIRSF" id="PIRSF016481">
    <property type="entry name" value="Pilus_assembly_PilP"/>
    <property type="match status" value="1"/>
</dbReference>
<reference evidence="1 2" key="1">
    <citation type="submission" date="2016-10" db="EMBL/GenBank/DDBJ databases">
        <authorList>
            <person name="de Groot N.N."/>
        </authorList>
    </citation>
    <scope>NUCLEOTIDE SEQUENCE [LARGE SCALE GENOMIC DNA]</scope>
    <source>
        <strain evidence="1 2">DSM 15893</strain>
    </source>
</reference>
<dbReference type="Proteomes" id="UP000182692">
    <property type="component" value="Unassembled WGS sequence"/>
</dbReference>
<dbReference type="EMBL" id="FOWR01000012">
    <property type="protein sequence ID" value="SFP31049.1"/>
    <property type="molecule type" value="Genomic_DNA"/>
</dbReference>
<proteinExistence type="predicted"/>
<sequence length="176" mass="19230">MKSVSLLMMVLVLSGCGDDNGHDDLERFISKTYASAEVTATPLPPKPSFSPLAFAPPVKTDPFVLPMAMEEEALAKGDCWQPERLPKNDPLERFELSSLTFKGVIGAPGSYWALVSSPDNSIHRVGIGRMLGSNRGRVDSISQQTLSLTEHLPDGLGCWQVRNVRLVLNNKHKGTE</sequence>
<dbReference type="Pfam" id="PF04351">
    <property type="entry name" value="PilP"/>
    <property type="match status" value="1"/>
</dbReference>
<dbReference type="RefSeq" id="WP_017009596.1">
    <property type="nucleotide sequence ID" value="NZ_FOWR01000012.1"/>
</dbReference>
<dbReference type="Gene3D" id="2.30.30.830">
    <property type="match status" value="1"/>
</dbReference>
<protein>
    <submittedName>
        <fullName evidence="1">Type IV pilus assembly protein PilP</fullName>
    </submittedName>
</protein>